<sequence>MKLPAKFNPKSLFRSKKTSTVSRSESSSFDSSITTSSDSPDSSHHHHRKSKANGGVATPTSVLRETSSSDEGSEISAELQFELLQAFRIMDGDGRITRSELEALLSRLGGAEPISPEELSVMINEIDRDGDGSISLEEFGVISSAFGPPSCDDEIRGAFEFFDTDNDGLITAGELFAVFKSIGDGECTLEDCRRMISSVDKNGDGFVCFEDFTRMMETQTNIL</sequence>
<feature type="domain" description="EF-hand" evidence="5">
    <location>
        <begin position="150"/>
        <end position="185"/>
    </location>
</feature>
<gene>
    <name evidence="6" type="ORF">SSX86_013365</name>
</gene>
<dbReference type="FunFam" id="1.10.238.10:FF:000001">
    <property type="entry name" value="Calmodulin 1"/>
    <property type="match status" value="1"/>
</dbReference>
<feature type="compositionally biased region" description="Low complexity" evidence="4">
    <location>
        <begin position="18"/>
        <end position="40"/>
    </location>
</feature>
<dbReference type="InterPro" id="IPR011992">
    <property type="entry name" value="EF-hand-dom_pair"/>
</dbReference>
<keyword evidence="2" id="KW-0677">Repeat</keyword>
<reference evidence="6 7" key="1">
    <citation type="submission" date="2024-04" db="EMBL/GenBank/DDBJ databases">
        <title>The reference genome of an endangered Asteraceae, Deinandra increscens subsp. villosa, native to the Central Coast of California.</title>
        <authorList>
            <person name="Guilliams M."/>
            <person name="Hasenstab-Lehman K."/>
            <person name="Meyer R."/>
            <person name="Mcevoy S."/>
        </authorList>
    </citation>
    <scope>NUCLEOTIDE SEQUENCE [LARGE SCALE GENOMIC DNA]</scope>
    <source>
        <tissue evidence="6">Leaf</tissue>
    </source>
</reference>
<dbReference type="AlphaFoldDB" id="A0AAP0DDH8"/>
<feature type="domain" description="EF-hand" evidence="5">
    <location>
        <begin position="91"/>
        <end position="111"/>
    </location>
</feature>
<dbReference type="Pfam" id="PF13499">
    <property type="entry name" value="EF-hand_7"/>
    <property type="match status" value="2"/>
</dbReference>
<dbReference type="InterPro" id="IPR039647">
    <property type="entry name" value="EF_hand_pair_protein_CML-like"/>
</dbReference>
<dbReference type="SMART" id="SM00054">
    <property type="entry name" value="EFh"/>
    <property type="match status" value="4"/>
</dbReference>
<protein>
    <recommendedName>
        <fullName evidence="5">EF-hand domain-containing protein</fullName>
    </recommendedName>
</protein>
<evidence type="ECO:0000313" key="7">
    <source>
        <dbReference type="Proteomes" id="UP001408789"/>
    </source>
</evidence>
<organism evidence="6 7">
    <name type="scientific">Deinandra increscens subsp. villosa</name>
    <dbReference type="NCBI Taxonomy" id="3103831"/>
    <lineage>
        <taxon>Eukaryota</taxon>
        <taxon>Viridiplantae</taxon>
        <taxon>Streptophyta</taxon>
        <taxon>Embryophyta</taxon>
        <taxon>Tracheophyta</taxon>
        <taxon>Spermatophyta</taxon>
        <taxon>Magnoliopsida</taxon>
        <taxon>eudicotyledons</taxon>
        <taxon>Gunneridae</taxon>
        <taxon>Pentapetalae</taxon>
        <taxon>asterids</taxon>
        <taxon>campanulids</taxon>
        <taxon>Asterales</taxon>
        <taxon>Asteraceae</taxon>
        <taxon>Asteroideae</taxon>
        <taxon>Heliantheae alliance</taxon>
        <taxon>Madieae</taxon>
        <taxon>Madiinae</taxon>
        <taxon>Deinandra</taxon>
    </lineage>
</organism>
<dbReference type="Proteomes" id="UP001408789">
    <property type="component" value="Unassembled WGS sequence"/>
</dbReference>
<name>A0AAP0DDH8_9ASTR</name>
<feature type="domain" description="EF-hand" evidence="5">
    <location>
        <begin position="114"/>
        <end position="149"/>
    </location>
</feature>
<feature type="region of interest" description="Disordered" evidence="4">
    <location>
        <begin position="1"/>
        <end position="74"/>
    </location>
</feature>
<proteinExistence type="predicted"/>
<evidence type="ECO:0000256" key="2">
    <source>
        <dbReference type="ARBA" id="ARBA00022737"/>
    </source>
</evidence>
<dbReference type="SUPFAM" id="SSF47473">
    <property type="entry name" value="EF-hand"/>
    <property type="match status" value="1"/>
</dbReference>
<dbReference type="PROSITE" id="PS50222">
    <property type="entry name" value="EF_HAND_2"/>
    <property type="match status" value="4"/>
</dbReference>
<dbReference type="PANTHER" id="PTHR10891">
    <property type="entry name" value="EF-HAND CALCIUM-BINDING DOMAIN CONTAINING PROTEIN"/>
    <property type="match status" value="1"/>
</dbReference>
<dbReference type="Gene3D" id="1.10.238.10">
    <property type="entry name" value="EF-hand"/>
    <property type="match status" value="2"/>
</dbReference>
<dbReference type="EMBL" id="JBCNJP010000014">
    <property type="protein sequence ID" value="KAK9069249.1"/>
    <property type="molecule type" value="Genomic_DNA"/>
</dbReference>
<accession>A0AAP0DDH8</accession>
<dbReference type="PROSITE" id="PS00018">
    <property type="entry name" value="EF_HAND_1"/>
    <property type="match status" value="3"/>
</dbReference>
<evidence type="ECO:0000259" key="5">
    <source>
        <dbReference type="PROSITE" id="PS50222"/>
    </source>
</evidence>
<evidence type="ECO:0000256" key="3">
    <source>
        <dbReference type="ARBA" id="ARBA00022837"/>
    </source>
</evidence>
<feature type="domain" description="EF-hand" evidence="5">
    <location>
        <begin position="187"/>
        <end position="222"/>
    </location>
</feature>
<evidence type="ECO:0000313" key="6">
    <source>
        <dbReference type="EMBL" id="KAK9069249.1"/>
    </source>
</evidence>
<keyword evidence="1" id="KW-0479">Metal-binding</keyword>
<dbReference type="InterPro" id="IPR002048">
    <property type="entry name" value="EF_hand_dom"/>
</dbReference>
<comment type="caution">
    <text evidence="6">The sequence shown here is derived from an EMBL/GenBank/DDBJ whole genome shotgun (WGS) entry which is preliminary data.</text>
</comment>
<dbReference type="GO" id="GO:0005509">
    <property type="term" value="F:calcium ion binding"/>
    <property type="evidence" value="ECO:0007669"/>
    <property type="project" value="InterPro"/>
</dbReference>
<keyword evidence="7" id="KW-1185">Reference proteome</keyword>
<keyword evidence="3" id="KW-0106">Calcium</keyword>
<feature type="compositionally biased region" description="Polar residues" evidence="4">
    <location>
        <begin position="58"/>
        <end position="70"/>
    </location>
</feature>
<dbReference type="CDD" id="cd00051">
    <property type="entry name" value="EFh"/>
    <property type="match status" value="1"/>
</dbReference>
<evidence type="ECO:0000256" key="4">
    <source>
        <dbReference type="SAM" id="MobiDB-lite"/>
    </source>
</evidence>
<dbReference type="InterPro" id="IPR018247">
    <property type="entry name" value="EF_Hand_1_Ca_BS"/>
</dbReference>
<evidence type="ECO:0000256" key="1">
    <source>
        <dbReference type="ARBA" id="ARBA00022723"/>
    </source>
</evidence>